<gene>
    <name evidence="8" type="ORF">FYJ27_07255</name>
</gene>
<dbReference type="InterPro" id="IPR015424">
    <property type="entry name" value="PyrdxlP-dep_Trfase"/>
</dbReference>
<dbReference type="AlphaFoldDB" id="A0A844FHV8"/>
<organism evidence="8 9">
    <name type="scientific">Anaerosalibacter bizertensis</name>
    <dbReference type="NCBI Taxonomy" id="932217"/>
    <lineage>
        <taxon>Bacteria</taxon>
        <taxon>Bacillati</taxon>
        <taxon>Bacillota</taxon>
        <taxon>Tissierellia</taxon>
        <taxon>Tissierellales</taxon>
        <taxon>Sporanaerobacteraceae</taxon>
        <taxon>Anaerosalibacter</taxon>
    </lineage>
</organism>
<evidence type="ECO:0000259" key="7">
    <source>
        <dbReference type="Pfam" id="PF03711"/>
    </source>
</evidence>
<evidence type="ECO:0000256" key="3">
    <source>
        <dbReference type="ARBA" id="ARBA00022793"/>
    </source>
</evidence>
<feature type="domain" description="Orn/Lys/Arg decarboxylases family 1 pyridoxal-P attachment site" evidence="6">
    <location>
        <begin position="3"/>
        <end position="299"/>
    </location>
</feature>
<evidence type="ECO:0000259" key="6">
    <source>
        <dbReference type="Pfam" id="PF01276"/>
    </source>
</evidence>
<evidence type="ECO:0000313" key="9">
    <source>
        <dbReference type="Proteomes" id="UP000462760"/>
    </source>
</evidence>
<reference evidence="8 9" key="1">
    <citation type="submission" date="2019-08" db="EMBL/GenBank/DDBJ databases">
        <title>In-depth cultivation of the pig gut microbiome towards novel bacterial diversity and tailored functional studies.</title>
        <authorList>
            <person name="Wylensek D."/>
            <person name="Hitch T.C.A."/>
            <person name="Clavel T."/>
        </authorList>
    </citation>
    <scope>NUCLEOTIDE SEQUENCE [LARGE SCALE GENOMIC DNA]</scope>
    <source>
        <strain evidence="8 9">Med78-601-WT-4W-RMD-3</strain>
    </source>
</reference>
<dbReference type="Gene3D" id="3.90.105.10">
    <property type="entry name" value="Molybdopterin biosynthesis moea protein, domain 2"/>
    <property type="match status" value="1"/>
</dbReference>
<feature type="domain" description="Orn/Lys/Arg decarboxylase C-terminal" evidence="7">
    <location>
        <begin position="404"/>
        <end position="452"/>
    </location>
</feature>
<keyword evidence="5" id="KW-0456">Lyase</keyword>
<dbReference type="PANTHER" id="PTHR43277:SF4">
    <property type="entry name" value="ARGININE DECARBOXYLASE"/>
    <property type="match status" value="1"/>
</dbReference>
<sequence>MQTPIFEGLKQYIKENNISFHTPGHKGRYTTINWEKYIPTIDLTEVEGLDNLQDPSEIILKSQKLAAKTFKSKSTFYSVNGTTGGIYIGLSAITNPGDSVLIQRNCHKSVYNGIILNNLVPKYIYPNYNEKHNIITGIHPIDIENSLKENPDIKAVVITYPSYYGICSHIEKIVDIVHKYDKILLVDEAHGSHLVFSDTLPKSSLEVGADIVIQSTHKTLPSFTQTSMIHVGSDRVDIDKLKDMYNLYQTTSPSYIFMASLDIARAYMAEEGKERLNKHIQNIKKCISEIEEIDRVSIFTGDIEDSTIKDVDITKMLLSIEGIRGTELEKILREKYNIQLEMSDYYYALALTTLMNTEEDLNSLVSALKDISKWAPYEEKRDFNFEEFKPIISRSIREGFFSKKQSCKLKDSIGRTSASFIIPYPPGIPIVVPGEIITEEIYEYINFLKKNNVEIIGLLDYNKEKINVAI</sequence>
<dbReference type="RefSeq" id="WP_154484203.1">
    <property type="nucleotide sequence ID" value="NZ_VULR01000008.1"/>
</dbReference>
<comment type="cofactor">
    <cofactor evidence="1">
        <name>pyridoxal 5'-phosphate</name>
        <dbReference type="ChEBI" id="CHEBI:597326"/>
    </cofactor>
</comment>
<dbReference type="Pfam" id="PF01276">
    <property type="entry name" value="OKR_DC_1"/>
    <property type="match status" value="1"/>
</dbReference>
<evidence type="ECO:0000313" key="8">
    <source>
        <dbReference type="EMBL" id="MSS43522.1"/>
    </source>
</evidence>
<comment type="similarity">
    <text evidence="2">Belongs to the Orn/Lys/Arg decarboxylase class-I family.</text>
</comment>
<dbReference type="InterPro" id="IPR052357">
    <property type="entry name" value="Orn_Lys_Arg_decarboxylase-I"/>
</dbReference>
<keyword evidence="8" id="KW-0808">Transferase</keyword>
<keyword evidence="4" id="KW-0663">Pyridoxal phosphate</keyword>
<dbReference type="Pfam" id="PF03711">
    <property type="entry name" value="OKR_DC_1_C"/>
    <property type="match status" value="1"/>
</dbReference>
<dbReference type="CDD" id="cd00615">
    <property type="entry name" value="Orn_deC_like"/>
    <property type="match status" value="1"/>
</dbReference>
<proteinExistence type="inferred from homology"/>
<evidence type="ECO:0000256" key="1">
    <source>
        <dbReference type="ARBA" id="ARBA00001933"/>
    </source>
</evidence>
<dbReference type="InterPro" id="IPR008286">
    <property type="entry name" value="Prn/Lys/Arg_de-COase_C"/>
</dbReference>
<dbReference type="SUPFAM" id="SSF53383">
    <property type="entry name" value="PLP-dependent transferases"/>
    <property type="match status" value="1"/>
</dbReference>
<dbReference type="InterPro" id="IPR015421">
    <property type="entry name" value="PyrdxlP-dep_Trfase_major"/>
</dbReference>
<dbReference type="InterPro" id="IPR000310">
    <property type="entry name" value="Orn/Lys/Arg_deCO2ase_major_dom"/>
</dbReference>
<evidence type="ECO:0000256" key="4">
    <source>
        <dbReference type="ARBA" id="ARBA00022898"/>
    </source>
</evidence>
<keyword evidence="3" id="KW-0210">Decarboxylase</keyword>
<evidence type="ECO:0000256" key="5">
    <source>
        <dbReference type="ARBA" id="ARBA00023239"/>
    </source>
</evidence>
<keyword evidence="8" id="KW-0032">Aminotransferase</keyword>
<name>A0A844FHV8_9FIRM</name>
<dbReference type="Proteomes" id="UP000462760">
    <property type="component" value="Unassembled WGS sequence"/>
</dbReference>
<dbReference type="PANTHER" id="PTHR43277">
    <property type="entry name" value="ARGININE DECARBOXYLASE"/>
    <property type="match status" value="1"/>
</dbReference>
<dbReference type="Gene3D" id="3.40.640.10">
    <property type="entry name" value="Type I PLP-dependent aspartate aminotransferase-like (Major domain)"/>
    <property type="match status" value="1"/>
</dbReference>
<comment type="caution">
    <text evidence="8">The sequence shown here is derived from an EMBL/GenBank/DDBJ whole genome shotgun (WGS) entry which is preliminary data.</text>
</comment>
<dbReference type="GO" id="GO:0008483">
    <property type="term" value="F:transaminase activity"/>
    <property type="evidence" value="ECO:0007669"/>
    <property type="project" value="UniProtKB-KW"/>
</dbReference>
<dbReference type="GO" id="GO:0016831">
    <property type="term" value="F:carboxy-lyase activity"/>
    <property type="evidence" value="ECO:0007669"/>
    <property type="project" value="UniProtKB-KW"/>
</dbReference>
<dbReference type="OrthoDB" id="9815233at2"/>
<dbReference type="EMBL" id="VULR01000008">
    <property type="protein sequence ID" value="MSS43522.1"/>
    <property type="molecule type" value="Genomic_DNA"/>
</dbReference>
<accession>A0A844FHV8</accession>
<protein>
    <submittedName>
        <fullName evidence="8">Aminotransferase class I/II-fold pyridoxal phosphate-dependent enzyme</fullName>
    </submittedName>
</protein>
<evidence type="ECO:0000256" key="2">
    <source>
        <dbReference type="ARBA" id="ARBA00010671"/>
    </source>
</evidence>